<accession>A0A644VNE9</accession>
<evidence type="ECO:0000256" key="2">
    <source>
        <dbReference type="SAM" id="Phobius"/>
    </source>
</evidence>
<feature type="region of interest" description="Disordered" evidence="1">
    <location>
        <begin position="146"/>
        <end position="174"/>
    </location>
</feature>
<feature type="transmembrane region" description="Helical" evidence="2">
    <location>
        <begin position="56"/>
        <end position="78"/>
    </location>
</feature>
<keyword evidence="2" id="KW-0472">Membrane</keyword>
<evidence type="ECO:0000256" key="1">
    <source>
        <dbReference type="SAM" id="MobiDB-lite"/>
    </source>
</evidence>
<organism evidence="3">
    <name type="scientific">bioreactor metagenome</name>
    <dbReference type="NCBI Taxonomy" id="1076179"/>
    <lineage>
        <taxon>unclassified sequences</taxon>
        <taxon>metagenomes</taxon>
        <taxon>ecological metagenomes</taxon>
    </lineage>
</organism>
<keyword evidence="2" id="KW-0812">Transmembrane</keyword>
<dbReference type="AlphaFoldDB" id="A0A644VNE9"/>
<name>A0A644VNE9_9ZZZZ</name>
<reference evidence="3" key="1">
    <citation type="submission" date="2019-08" db="EMBL/GenBank/DDBJ databases">
        <authorList>
            <person name="Kucharzyk K."/>
            <person name="Murdoch R.W."/>
            <person name="Higgins S."/>
            <person name="Loffler F."/>
        </authorList>
    </citation>
    <scope>NUCLEOTIDE SEQUENCE</scope>
</reference>
<sequence length="174" mass="18157">MPPAVTPATAIRTPLLKCSVPIALVIYRLHAEAESARDVSPAALDIFASNVYLSGMFARVLSMLAIISIAVVTTIGAAHATRMGGMQLDHTDHLGAMMHASGDAHPSCDGNQHCGATDASICEFVCTGLSVFLAMPGVETGHAFEPADHDSPAGAVHVSHMPGLNERPPKLRLL</sequence>
<protein>
    <submittedName>
        <fullName evidence="3">Uncharacterized protein</fullName>
    </submittedName>
</protein>
<gene>
    <name evidence="3" type="ORF">SDC9_39063</name>
</gene>
<comment type="caution">
    <text evidence="3">The sequence shown here is derived from an EMBL/GenBank/DDBJ whole genome shotgun (WGS) entry which is preliminary data.</text>
</comment>
<evidence type="ECO:0000313" key="3">
    <source>
        <dbReference type="EMBL" id="MPL92939.1"/>
    </source>
</evidence>
<keyword evidence="2" id="KW-1133">Transmembrane helix</keyword>
<dbReference type="EMBL" id="VSSQ01000375">
    <property type="protein sequence ID" value="MPL92939.1"/>
    <property type="molecule type" value="Genomic_DNA"/>
</dbReference>
<proteinExistence type="predicted"/>